<comment type="similarity">
    <text evidence="10">Belongs to the insect chemoreceptor superfamily. Heteromeric odorant receptor channel (TC 1.A.69) family.</text>
</comment>
<dbReference type="AlphaFoldDB" id="A0A7M6UWP5"/>
<dbReference type="EnsemblMetazoa" id="NM_001190636">
    <property type="protein sequence ID" value="NP_001177565"/>
    <property type="gene ID" value="GeneID_100463132"/>
</dbReference>
<evidence type="ECO:0000256" key="4">
    <source>
        <dbReference type="ARBA" id="ARBA00022692"/>
    </source>
</evidence>
<keyword evidence="4 10" id="KW-0812">Transmembrane</keyword>
<feature type="transmembrane region" description="Helical" evidence="10">
    <location>
        <begin position="171"/>
        <end position="192"/>
    </location>
</feature>
<comment type="caution">
    <text evidence="10">Lacks conserved residue(s) required for the propagation of feature annotation.</text>
</comment>
<organism evidence="11 12">
    <name type="scientific">Nasonia vitripennis</name>
    <name type="common">Parasitic wasp</name>
    <dbReference type="NCBI Taxonomy" id="7425"/>
    <lineage>
        <taxon>Eukaryota</taxon>
        <taxon>Metazoa</taxon>
        <taxon>Ecdysozoa</taxon>
        <taxon>Arthropoda</taxon>
        <taxon>Hexapoda</taxon>
        <taxon>Insecta</taxon>
        <taxon>Pterygota</taxon>
        <taxon>Neoptera</taxon>
        <taxon>Endopterygota</taxon>
        <taxon>Hymenoptera</taxon>
        <taxon>Apocrita</taxon>
        <taxon>Proctotrupomorpha</taxon>
        <taxon>Chalcidoidea</taxon>
        <taxon>Pteromalidae</taxon>
        <taxon>Pteromalinae</taxon>
        <taxon>Nasonia</taxon>
    </lineage>
</organism>
<accession>A0A7M6UWP5</accession>
<dbReference type="GO" id="GO:0007165">
    <property type="term" value="P:signal transduction"/>
    <property type="evidence" value="ECO:0007669"/>
    <property type="project" value="UniProtKB-KW"/>
</dbReference>
<proteinExistence type="inferred from homology"/>
<evidence type="ECO:0000313" key="11">
    <source>
        <dbReference type="EnsemblMetazoa" id="NP_001177565"/>
    </source>
</evidence>
<evidence type="ECO:0000256" key="5">
    <source>
        <dbReference type="ARBA" id="ARBA00022725"/>
    </source>
</evidence>
<evidence type="ECO:0000256" key="8">
    <source>
        <dbReference type="ARBA" id="ARBA00023170"/>
    </source>
</evidence>
<dbReference type="InParanoid" id="A0A7M6UWP5"/>
<keyword evidence="9 10" id="KW-0807">Transducer</keyword>
<keyword evidence="5 10" id="KW-0552">Olfaction</keyword>
<keyword evidence="2" id="KW-1003">Cell membrane</keyword>
<evidence type="ECO:0000256" key="2">
    <source>
        <dbReference type="ARBA" id="ARBA00022475"/>
    </source>
</evidence>
<evidence type="ECO:0000256" key="1">
    <source>
        <dbReference type="ARBA" id="ARBA00004651"/>
    </source>
</evidence>
<comment type="subcellular location">
    <subcellularLocation>
        <location evidence="1 10">Cell membrane</location>
        <topology evidence="1 10">Multi-pass membrane protein</topology>
    </subcellularLocation>
</comment>
<feature type="transmembrane region" description="Helical" evidence="10">
    <location>
        <begin position="28"/>
        <end position="46"/>
    </location>
</feature>
<keyword evidence="12" id="KW-1185">Reference proteome</keyword>
<dbReference type="PANTHER" id="PTHR21137">
    <property type="entry name" value="ODORANT RECEPTOR"/>
    <property type="match status" value="1"/>
</dbReference>
<dbReference type="Proteomes" id="UP000002358">
    <property type="component" value="Chromosome 1"/>
</dbReference>
<keyword evidence="6 10" id="KW-1133">Transmembrane helix</keyword>
<name>A0A7M6UWP5_NASVI</name>
<feature type="transmembrane region" description="Helical" evidence="10">
    <location>
        <begin position="258"/>
        <end position="279"/>
    </location>
</feature>
<protein>
    <recommendedName>
        <fullName evidence="10">Odorant receptor</fullName>
    </recommendedName>
</protein>
<evidence type="ECO:0000313" key="12">
    <source>
        <dbReference type="Proteomes" id="UP000002358"/>
    </source>
</evidence>
<dbReference type="OrthoDB" id="7530072at2759"/>
<evidence type="ECO:0000256" key="7">
    <source>
        <dbReference type="ARBA" id="ARBA00023136"/>
    </source>
</evidence>
<dbReference type="SMR" id="A0A7M6UWP5"/>
<evidence type="ECO:0000256" key="10">
    <source>
        <dbReference type="RuleBase" id="RU351113"/>
    </source>
</evidence>
<feature type="transmembrane region" description="Helical" evidence="10">
    <location>
        <begin position="291"/>
        <end position="311"/>
    </location>
</feature>
<evidence type="ECO:0000256" key="6">
    <source>
        <dbReference type="ARBA" id="ARBA00022989"/>
    </source>
</evidence>
<dbReference type="GeneID" id="100463132"/>
<dbReference type="GO" id="GO:0005549">
    <property type="term" value="F:odorant binding"/>
    <property type="evidence" value="ECO:0007669"/>
    <property type="project" value="InterPro"/>
</dbReference>
<feature type="transmembrane region" description="Helical" evidence="10">
    <location>
        <begin position="58"/>
        <end position="81"/>
    </location>
</feature>
<dbReference type="InterPro" id="IPR004117">
    <property type="entry name" value="7tm6_olfct_rcpt"/>
</dbReference>
<dbReference type="GO" id="GO:0005886">
    <property type="term" value="C:plasma membrane"/>
    <property type="evidence" value="ECO:0007669"/>
    <property type="project" value="UniProtKB-SubCell"/>
</dbReference>
<feature type="transmembrane region" description="Helical" evidence="10">
    <location>
        <begin position="120"/>
        <end position="142"/>
    </location>
</feature>
<dbReference type="PANTHER" id="PTHR21137:SF35">
    <property type="entry name" value="ODORANT RECEPTOR 19A-RELATED"/>
    <property type="match status" value="1"/>
</dbReference>
<sequence>MNIFDFPQRHLLTCLGLWPYQSKFTQRIFFTCAILSFFSLFVAMAAGLGEEWSTELVIIYETIVALFVIFGGLAKCIVLFCRKHQMKSLYDQIRKDWQELTNEKEAAILQSFMLKGKAQIILYVVCAIPGYFIFVALTYVPIISSEDASKDYSHTFPYYTDLLILSKRFRVYQVFIHAGLGIFCGGITYVAFMAMYITCVRHVCALYAIVRYRLENMVKSQDKLMDKLNDDEEVIPGLLEIICTHKRAIKRVRLINRIFSRTFFMVEICLLICLALLIFDVKYNQHNVRLVIRMLMIALMFIVHVFCMNYCGEQVIQFSTDVQYAAYFMEWYMISSRAQKILIMILCRSSNPDYLTAGNMALSLKNFASIVRTSWSMATVLLTTQKVNRPSYSIS</sequence>
<evidence type="ECO:0000256" key="3">
    <source>
        <dbReference type="ARBA" id="ARBA00022606"/>
    </source>
</evidence>
<keyword evidence="7 10" id="KW-0472">Membrane</keyword>
<dbReference type="GO" id="GO:0004984">
    <property type="term" value="F:olfactory receptor activity"/>
    <property type="evidence" value="ECO:0007669"/>
    <property type="project" value="InterPro"/>
</dbReference>
<dbReference type="Pfam" id="PF02949">
    <property type="entry name" value="7tm_6"/>
    <property type="match status" value="1"/>
</dbReference>
<dbReference type="RefSeq" id="NP_001177565.1">
    <property type="nucleotide sequence ID" value="NM_001190636.1"/>
</dbReference>
<dbReference type="KEGG" id="nvi:100463132"/>
<reference evidence="11" key="1">
    <citation type="submission" date="2021-01" db="UniProtKB">
        <authorList>
            <consortium name="EnsemblMetazoa"/>
        </authorList>
    </citation>
    <scope>IDENTIFICATION</scope>
</reference>
<dbReference type="CTD" id="100463132"/>
<keyword evidence="3 10" id="KW-0716">Sensory transduction</keyword>
<keyword evidence="8 10" id="KW-0675">Receptor</keyword>
<evidence type="ECO:0000256" key="9">
    <source>
        <dbReference type="ARBA" id="ARBA00023224"/>
    </source>
</evidence>